<dbReference type="Gene3D" id="3.90.1300.10">
    <property type="entry name" value="Amidase signature (AS) domain"/>
    <property type="match status" value="1"/>
</dbReference>
<evidence type="ECO:0000313" key="3">
    <source>
        <dbReference type="Proteomes" id="UP000799764"/>
    </source>
</evidence>
<name>A0A9P4U5R3_9PLEO</name>
<evidence type="ECO:0000259" key="1">
    <source>
        <dbReference type="Pfam" id="PF01425"/>
    </source>
</evidence>
<dbReference type="PANTHER" id="PTHR42678">
    <property type="entry name" value="AMIDASE"/>
    <property type="match status" value="1"/>
</dbReference>
<keyword evidence="3" id="KW-1185">Reference proteome</keyword>
<sequence>MAMTSERPLSPLSRSIHTYMSGLVLFILATLLLRPYSMGNAQATRMCPSLDNATIEQLQDALVTEQITSVQLVETYLKRIDEVNGLFHAIIAVDENSTAVARELDDLRKKGKTHGPLHGIPLLIKDNIGTLPLETTGMCGLSQENLYNSTAGGSLALKGARLDREATVVSKLRKAGAVILGKTNLSQWANYRCSPGTSSGGWTATGGQTFGAIIPNQAPGGSSSGSGVATALGLAAACIGTDSMGSIGNPAQANAVVGVRPTTGLTSRSRVIPYTEHEDTVGPMTRTVKDAALLLGIMAGKDPEDSFTKHIPFENIPDYVSSCKLDGLKGVRLGVPRASFANTKKPAAVSAFNAALHVLRSAGAEIVENADFPDYVDDIWTDDAKLVYALDFKTGLKQYLDHLEHNPNNIHNLDDLIRFTKNTPGEEWPKYDIGCWEFAASLPYENNSVPEFARAQARHLYHGTAGSITGAIERHNVDALVTLTDYGNHPAGAGGLPAVSVPLGFAPDDTPPKILPSGLAEDGPGFPFNIEFLGPAFSEERLIQYAYAFEQQTHARLLRRPYRMPTSDIV</sequence>
<dbReference type="InterPro" id="IPR036928">
    <property type="entry name" value="AS_sf"/>
</dbReference>
<gene>
    <name evidence="2" type="ORF">P171DRAFT_477878</name>
</gene>
<organism evidence="2 3">
    <name type="scientific">Karstenula rhodostoma CBS 690.94</name>
    <dbReference type="NCBI Taxonomy" id="1392251"/>
    <lineage>
        <taxon>Eukaryota</taxon>
        <taxon>Fungi</taxon>
        <taxon>Dikarya</taxon>
        <taxon>Ascomycota</taxon>
        <taxon>Pezizomycotina</taxon>
        <taxon>Dothideomycetes</taxon>
        <taxon>Pleosporomycetidae</taxon>
        <taxon>Pleosporales</taxon>
        <taxon>Massarineae</taxon>
        <taxon>Didymosphaeriaceae</taxon>
        <taxon>Karstenula</taxon>
    </lineage>
</organism>
<dbReference type="OrthoDB" id="566138at2759"/>
<feature type="domain" description="Amidase" evidence="1">
    <location>
        <begin position="72"/>
        <end position="542"/>
    </location>
</feature>
<dbReference type="AlphaFoldDB" id="A0A9P4U5R3"/>
<reference evidence="2" key="1">
    <citation type="journal article" date="2020" name="Stud. Mycol.">
        <title>101 Dothideomycetes genomes: a test case for predicting lifestyles and emergence of pathogens.</title>
        <authorList>
            <person name="Haridas S."/>
            <person name="Albert R."/>
            <person name="Binder M."/>
            <person name="Bloem J."/>
            <person name="Labutti K."/>
            <person name="Salamov A."/>
            <person name="Andreopoulos B."/>
            <person name="Baker S."/>
            <person name="Barry K."/>
            <person name="Bills G."/>
            <person name="Bluhm B."/>
            <person name="Cannon C."/>
            <person name="Castanera R."/>
            <person name="Culley D."/>
            <person name="Daum C."/>
            <person name="Ezra D."/>
            <person name="Gonzalez J."/>
            <person name="Henrissat B."/>
            <person name="Kuo A."/>
            <person name="Liang C."/>
            <person name="Lipzen A."/>
            <person name="Lutzoni F."/>
            <person name="Magnuson J."/>
            <person name="Mondo S."/>
            <person name="Nolan M."/>
            <person name="Ohm R."/>
            <person name="Pangilinan J."/>
            <person name="Park H.-J."/>
            <person name="Ramirez L."/>
            <person name="Alfaro M."/>
            <person name="Sun H."/>
            <person name="Tritt A."/>
            <person name="Yoshinaga Y."/>
            <person name="Zwiers L.-H."/>
            <person name="Turgeon B."/>
            <person name="Goodwin S."/>
            <person name="Spatafora J."/>
            <person name="Crous P."/>
            <person name="Grigoriev I."/>
        </authorList>
    </citation>
    <scope>NUCLEOTIDE SEQUENCE</scope>
    <source>
        <strain evidence="2">CBS 690.94</strain>
    </source>
</reference>
<dbReference type="InterPro" id="IPR023631">
    <property type="entry name" value="Amidase_dom"/>
</dbReference>
<dbReference type="SUPFAM" id="SSF75304">
    <property type="entry name" value="Amidase signature (AS) enzymes"/>
    <property type="match status" value="1"/>
</dbReference>
<comment type="caution">
    <text evidence="2">The sequence shown here is derived from an EMBL/GenBank/DDBJ whole genome shotgun (WGS) entry which is preliminary data.</text>
</comment>
<dbReference type="EMBL" id="MU001514">
    <property type="protein sequence ID" value="KAF2437991.1"/>
    <property type="molecule type" value="Genomic_DNA"/>
</dbReference>
<protein>
    <submittedName>
        <fullName evidence="2">Amidase</fullName>
    </submittedName>
</protein>
<proteinExistence type="predicted"/>
<dbReference type="PANTHER" id="PTHR42678:SF34">
    <property type="entry name" value="OS04G0183300 PROTEIN"/>
    <property type="match status" value="1"/>
</dbReference>
<evidence type="ECO:0000313" key="2">
    <source>
        <dbReference type="EMBL" id="KAF2437991.1"/>
    </source>
</evidence>
<dbReference type="Proteomes" id="UP000799764">
    <property type="component" value="Unassembled WGS sequence"/>
</dbReference>
<accession>A0A9P4U5R3</accession>
<dbReference type="Pfam" id="PF01425">
    <property type="entry name" value="Amidase"/>
    <property type="match status" value="1"/>
</dbReference>